<proteinExistence type="predicted"/>
<feature type="non-terminal residue" evidence="1">
    <location>
        <position position="95"/>
    </location>
</feature>
<sequence>MFENNEYQPHPQNSLKWWGEQHFEINQSKAWQFGSMLFRLTRGIKEWRIEYYRPTLQDDNEQDWHIITDANFGFPHSVQVERYMFRKTNPKFLLM</sequence>
<dbReference type="EMBL" id="RFDI01000469">
    <property type="protein sequence ID" value="RSR57603.1"/>
    <property type="molecule type" value="Genomic_DNA"/>
</dbReference>
<protein>
    <submittedName>
        <fullName evidence="1">Uncharacterized protein</fullName>
    </submittedName>
</protein>
<organism evidence="1 2">
    <name type="scientific">Acinetobacter baumannii</name>
    <dbReference type="NCBI Taxonomy" id="470"/>
    <lineage>
        <taxon>Bacteria</taxon>
        <taxon>Pseudomonadati</taxon>
        <taxon>Pseudomonadota</taxon>
        <taxon>Gammaproteobacteria</taxon>
        <taxon>Moraxellales</taxon>
        <taxon>Moraxellaceae</taxon>
        <taxon>Acinetobacter</taxon>
        <taxon>Acinetobacter calcoaceticus/baumannii complex</taxon>
    </lineage>
</organism>
<accession>A0A3R9S2U0</accession>
<reference evidence="1 2" key="1">
    <citation type="submission" date="2018-10" db="EMBL/GenBank/DDBJ databases">
        <title>GWAS and RNA-Seq identify cryptic mechanisms of antimicrobial resistance in Acinetobacter baumannii.</title>
        <authorList>
            <person name="Sahl J.W."/>
        </authorList>
    </citation>
    <scope>NUCLEOTIDE SEQUENCE [LARGE SCALE GENOMIC DNA]</scope>
    <source>
        <strain evidence="1 2">TG28175</strain>
    </source>
</reference>
<evidence type="ECO:0000313" key="2">
    <source>
        <dbReference type="Proteomes" id="UP000280073"/>
    </source>
</evidence>
<gene>
    <name evidence="1" type="ORF">EA686_10150</name>
</gene>
<evidence type="ECO:0000313" key="1">
    <source>
        <dbReference type="EMBL" id="RSR57603.1"/>
    </source>
</evidence>
<comment type="caution">
    <text evidence="1">The sequence shown here is derived from an EMBL/GenBank/DDBJ whole genome shotgun (WGS) entry which is preliminary data.</text>
</comment>
<name>A0A3R9S2U0_ACIBA</name>
<dbReference type="AlphaFoldDB" id="A0A3R9S2U0"/>
<dbReference type="Proteomes" id="UP000280073">
    <property type="component" value="Unassembled WGS sequence"/>
</dbReference>